<dbReference type="EMBL" id="BSVA01000001">
    <property type="protein sequence ID" value="GMA92141.1"/>
    <property type="molecule type" value="Genomic_DNA"/>
</dbReference>
<comment type="caution">
    <text evidence="1">The sequence shown here is derived from an EMBL/GenBank/DDBJ whole genome shotgun (WGS) entry which is preliminary data.</text>
</comment>
<organism evidence="1 2">
    <name type="scientific">Homoserinibacter gongjuensis</name>
    <dbReference type="NCBI Taxonomy" id="1162968"/>
    <lineage>
        <taxon>Bacteria</taxon>
        <taxon>Bacillati</taxon>
        <taxon>Actinomycetota</taxon>
        <taxon>Actinomycetes</taxon>
        <taxon>Micrococcales</taxon>
        <taxon>Microbacteriaceae</taxon>
        <taxon>Homoserinibacter</taxon>
    </lineage>
</organism>
<dbReference type="Gene3D" id="3.40.50.10350">
    <property type="entry name" value="Glycerate kinase, domain 1"/>
    <property type="match status" value="1"/>
</dbReference>
<evidence type="ECO:0000313" key="1">
    <source>
        <dbReference type="EMBL" id="GMA92141.1"/>
    </source>
</evidence>
<protein>
    <recommendedName>
        <fullName evidence="3">Glycerate kinase</fullName>
    </recommendedName>
</protein>
<dbReference type="Proteomes" id="UP001157069">
    <property type="component" value="Unassembled WGS sequence"/>
</dbReference>
<sequence length="66" mass="6626">MSAVLRRADAVGTPVALVAGSFADGTDDRGAAVSLSRLAGTASVAMSDPARWLTEAGRALARDAQP</sequence>
<gene>
    <name evidence="1" type="ORF">GCM10025869_26700</name>
</gene>
<proteinExistence type="predicted"/>
<dbReference type="InterPro" id="IPR018197">
    <property type="entry name" value="Glycerate_kinase_RE-like"/>
</dbReference>
<evidence type="ECO:0000313" key="2">
    <source>
        <dbReference type="Proteomes" id="UP001157069"/>
    </source>
</evidence>
<reference evidence="2" key="1">
    <citation type="journal article" date="2019" name="Int. J. Syst. Evol. Microbiol.">
        <title>The Global Catalogue of Microorganisms (GCM) 10K type strain sequencing project: providing services to taxonomists for standard genome sequencing and annotation.</title>
        <authorList>
            <consortium name="The Broad Institute Genomics Platform"/>
            <consortium name="The Broad Institute Genome Sequencing Center for Infectious Disease"/>
            <person name="Wu L."/>
            <person name="Ma J."/>
        </authorList>
    </citation>
    <scope>NUCLEOTIDE SEQUENCE [LARGE SCALE GENOMIC DNA]</scope>
    <source>
        <strain evidence="2">NBRC 108755</strain>
    </source>
</reference>
<evidence type="ECO:0008006" key="3">
    <source>
        <dbReference type="Google" id="ProtNLM"/>
    </source>
</evidence>
<keyword evidence="2" id="KW-1185">Reference proteome</keyword>
<accession>A0ABQ6JV08</accession>
<name>A0ABQ6JV08_9MICO</name>